<dbReference type="Gene3D" id="3.20.20.140">
    <property type="entry name" value="Metal-dependent hydrolases"/>
    <property type="match status" value="1"/>
</dbReference>
<dbReference type="EMBL" id="BSVB01000001">
    <property type="protein sequence ID" value="GMA95998.1"/>
    <property type="molecule type" value="Genomic_DNA"/>
</dbReference>
<evidence type="ECO:0000313" key="3">
    <source>
        <dbReference type="Proteomes" id="UP001157034"/>
    </source>
</evidence>
<protein>
    <recommendedName>
        <fullName evidence="1">Amidohydrolase 3 domain-containing protein</fullName>
    </recommendedName>
</protein>
<sequence>MLHSAQSGERVVLRGGILVDGTGAPRRAADVELDGDRISRILEPGAPSDAADDDVSGAIVAPGFIDMHAHSDLAVLADPAHAAKLEQGVTLEVLAQDGLGYAPVDDRGMRTMRERLAAFNGSPDLDFTWRSVADYLARIDRGRRSTSRCSCRTARCARR</sequence>
<feature type="domain" description="Amidohydrolase 3" evidence="1">
    <location>
        <begin position="54"/>
        <end position="141"/>
    </location>
</feature>
<reference evidence="3" key="1">
    <citation type="journal article" date="2019" name="Int. J. Syst. Evol. Microbiol.">
        <title>The Global Catalogue of Microorganisms (GCM) 10K type strain sequencing project: providing services to taxonomists for standard genome sequencing and annotation.</title>
        <authorList>
            <consortium name="The Broad Institute Genomics Platform"/>
            <consortium name="The Broad Institute Genome Sequencing Center for Infectious Disease"/>
            <person name="Wu L."/>
            <person name="Ma J."/>
        </authorList>
    </citation>
    <scope>NUCLEOTIDE SEQUENCE [LARGE SCALE GENOMIC DNA]</scope>
    <source>
        <strain evidence="3">NBRC 108894</strain>
    </source>
</reference>
<comment type="caution">
    <text evidence="2">The sequence shown here is derived from an EMBL/GenBank/DDBJ whole genome shotgun (WGS) entry which is preliminary data.</text>
</comment>
<proteinExistence type="predicted"/>
<evidence type="ECO:0000259" key="1">
    <source>
        <dbReference type="Pfam" id="PF07969"/>
    </source>
</evidence>
<name>A0ABQ6K5T8_9MICO</name>
<dbReference type="SUPFAM" id="SSF51338">
    <property type="entry name" value="Composite domain of metallo-dependent hydrolases"/>
    <property type="match status" value="1"/>
</dbReference>
<dbReference type="Pfam" id="PF07969">
    <property type="entry name" value="Amidohydro_3"/>
    <property type="match status" value="1"/>
</dbReference>
<gene>
    <name evidence="2" type="ORF">GCM10025881_28220</name>
</gene>
<dbReference type="SUPFAM" id="SSF51556">
    <property type="entry name" value="Metallo-dependent hydrolases"/>
    <property type="match status" value="1"/>
</dbReference>
<organism evidence="2 3">
    <name type="scientific">Pseudolysinimonas kribbensis</name>
    <dbReference type="NCBI Taxonomy" id="433641"/>
    <lineage>
        <taxon>Bacteria</taxon>
        <taxon>Bacillati</taxon>
        <taxon>Actinomycetota</taxon>
        <taxon>Actinomycetes</taxon>
        <taxon>Micrococcales</taxon>
        <taxon>Microbacteriaceae</taxon>
        <taxon>Pseudolysinimonas</taxon>
    </lineage>
</organism>
<dbReference type="InterPro" id="IPR013108">
    <property type="entry name" value="Amidohydro_3"/>
</dbReference>
<dbReference type="Proteomes" id="UP001157034">
    <property type="component" value="Unassembled WGS sequence"/>
</dbReference>
<accession>A0ABQ6K5T8</accession>
<dbReference type="InterPro" id="IPR011059">
    <property type="entry name" value="Metal-dep_hydrolase_composite"/>
</dbReference>
<evidence type="ECO:0000313" key="2">
    <source>
        <dbReference type="EMBL" id="GMA95998.1"/>
    </source>
</evidence>
<keyword evidence="3" id="KW-1185">Reference proteome</keyword>
<dbReference type="InterPro" id="IPR032466">
    <property type="entry name" value="Metal_Hydrolase"/>
</dbReference>
<dbReference type="RefSeq" id="WP_284254665.1">
    <property type="nucleotide sequence ID" value="NZ_BSVB01000001.1"/>
</dbReference>